<dbReference type="Proteomes" id="UP001595457">
    <property type="component" value="Unassembled WGS sequence"/>
</dbReference>
<evidence type="ECO:0000313" key="2">
    <source>
        <dbReference type="EMBL" id="MFC2971673.1"/>
    </source>
</evidence>
<dbReference type="RefSeq" id="WP_377813288.1">
    <property type="nucleotide sequence ID" value="NZ_JBHRSJ010000010.1"/>
</dbReference>
<keyword evidence="3" id="KW-1185">Reference proteome</keyword>
<dbReference type="EMBL" id="JBHRSJ010000010">
    <property type="protein sequence ID" value="MFC2971673.1"/>
    <property type="molecule type" value="Genomic_DNA"/>
</dbReference>
<accession>A0ABV7ARJ8</accession>
<gene>
    <name evidence="2" type="ORF">ACFOJE_05515</name>
</gene>
<protein>
    <submittedName>
        <fullName evidence="2">DUF2845 domain-containing protein</fullName>
    </submittedName>
</protein>
<proteinExistence type="predicted"/>
<feature type="chain" id="PRO_5045258463" evidence="1">
    <location>
        <begin position="25"/>
        <end position="104"/>
    </location>
</feature>
<name>A0ABV7ARJ8_9GAMM</name>
<comment type="caution">
    <text evidence="2">The sequence shown here is derived from an EMBL/GenBank/DDBJ whole genome shotgun (WGS) entry which is preliminary data.</text>
</comment>
<feature type="signal peptide" evidence="1">
    <location>
        <begin position="1"/>
        <end position="24"/>
    </location>
</feature>
<sequence>MSRTLIAYLMGAALLTAASAGARATTLRCSDGLVDEGDLSAEVLRKCGEPDDREVIGPALDNRGYPVRGSATIEHWVYGPHNGMYQYLRFIDGRLVETRNKRDD</sequence>
<organism evidence="2 3">
    <name type="scientific">Azotobacter bryophylli</name>
    <dbReference type="NCBI Taxonomy" id="1986537"/>
    <lineage>
        <taxon>Bacteria</taxon>
        <taxon>Pseudomonadati</taxon>
        <taxon>Pseudomonadota</taxon>
        <taxon>Gammaproteobacteria</taxon>
        <taxon>Pseudomonadales</taxon>
        <taxon>Pseudomonadaceae</taxon>
        <taxon>Azotobacter</taxon>
    </lineage>
</organism>
<evidence type="ECO:0000313" key="3">
    <source>
        <dbReference type="Proteomes" id="UP001595457"/>
    </source>
</evidence>
<dbReference type="InterPro" id="IPR021268">
    <property type="entry name" value="DUF2845"/>
</dbReference>
<reference evidence="3" key="1">
    <citation type="journal article" date="2019" name="Int. J. Syst. Evol. Microbiol.">
        <title>The Global Catalogue of Microorganisms (GCM) 10K type strain sequencing project: providing services to taxonomists for standard genome sequencing and annotation.</title>
        <authorList>
            <consortium name="The Broad Institute Genomics Platform"/>
            <consortium name="The Broad Institute Genome Sequencing Center for Infectious Disease"/>
            <person name="Wu L."/>
            <person name="Ma J."/>
        </authorList>
    </citation>
    <scope>NUCLEOTIDE SEQUENCE [LARGE SCALE GENOMIC DNA]</scope>
    <source>
        <strain evidence="3">KCTC 62195</strain>
    </source>
</reference>
<evidence type="ECO:0000256" key="1">
    <source>
        <dbReference type="SAM" id="SignalP"/>
    </source>
</evidence>
<keyword evidence="1" id="KW-0732">Signal</keyword>
<dbReference type="Pfam" id="PF11006">
    <property type="entry name" value="DUF2845"/>
    <property type="match status" value="1"/>
</dbReference>